<dbReference type="NCBIfam" id="TIGR00548">
    <property type="entry name" value="lolB"/>
    <property type="match status" value="1"/>
</dbReference>
<dbReference type="PROSITE" id="PS51318">
    <property type="entry name" value="TAT"/>
    <property type="match status" value="1"/>
</dbReference>
<feature type="chain" id="PRO_5015868364" description="Outer-membrane lipoprotein LolB" evidence="13">
    <location>
        <begin position="23"/>
        <end position="196"/>
    </location>
</feature>
<evidence type="ECO:0000256" key="6">
    <source>
        <dbReference type="ARBA" id="ARBA00022729"/>
    </source>
</evidence>
<keyword evidence="11" id="KW-0998">Cell outer membrane</keyword>
<sequence length="196" mass="21486">MRAARHVRRRLLATTFVTALLAACAPLQTVPGSVAVVRTASPYFELDGRLSATDGERAANGQIEWRHAQSTDQWTAYSPLGQIVARLDSNAAGAELMLADGRRQRAASASELLPALIGVDLPLQRLPGWIQASPQADAEVRSLDEVGRPSLVIDQGWRIDYTEYLNPAADALPRRLEISRGDARVRLVIDRWTLQP</sequence>
<dbReference type="InterPro" id="IPR004565">
    <property type="entry name" value="OM_lipoprot_LolB"/>
</dbReference>
<accession>A0A2U8GR88</accession>
<feature type="signal peptide" evidence="13">
    <location>
        <begin position="1"/>
        <end position="22"/>
    </location>
</feature>
<dbReference type="Pfam" id="PF03550">
    <property type="entry name" value="LolB"/>
    <property type="match status" value="1"/>
</dbReference>
<keyword evidence="15" id="KW-1185">Reference proteome</keyword>
<keyword evidence="12 14" id="KW-0449">Lipoprotein</keyword>
<evidence type="ECO:0000256" key="13">
    <source>
        <dbReference type="SAM" id="SignalP"/>
    </source>
</evidence>
<proteinExistence type="inferred from homology"/>
<keyword evidence="6 13" id="KW-0732">Signal</keyword>
<dbReference type="AlphaFoldDB" id="A0A2U8GR88"/>
<protein>
    <recommendedName>
        <fullName evidence="4">Outer-membrane lipoprotein LolB</fullName>
    </recommendedName>
</protein>
<dbReference type="CDD" id="cd16326">
    <property type="entry name" value="LolB"/>
    <property type="match status" value="1"/>
</dbReference>
<evidence type="ECO:0000256" key="11">
    <source>
        <dbReference type="ARBA" id="ARBA00023237"/>
    </source>
</evidence>
<dbReference type="Gene3D" id="2.50.20.10">
    <property type="entry name" value="Lipoprotein localisation LolA/LolB/LppX"/>
    <property type="match status" value="1"/>
</dbReference>
<dbReference type="GO" id="GO:0009279">
    <property type="term" value="C:cell outer membrane"/>
    <property type="evidence" value="ECO:0007669"/>
    <property type="project" value="UniProtKB-SubCell"/>
</dbReference>
<name>A0A2U8GR88_9RHOO</name>
<gene>
    <name evidence="14" type="primary">lolB</name>
    <name evidence="14" type="ORF">CEW83_11160</name>
</gene>
<organism evidence="14 15">
    <name type="scientific">Parazoarcus communis</name>
    <dbReference type="NCBI Taxonomy" id="41977"/>
    <lineage>
        <taxon>Bacteria</taxon>
        <taxon>Pseudomonadati</taxon>
        <taxon>Pseudomonadota</taxon>
        <taxon>Betaproteobacteria</taxon>
        <taxon>Rhodocyclales</taxon>
        <taxon>Zoogloeaceae</taxon>
        <taxon>Parazoarcus</taxon>
    </lineage>
</organism>
<evidence type="ECO:0000313" key="15">
    <source>
        <dbReference type="Proteomes" id="UP000244930"/>
    </source>
</evidence>
<dbReference type="KEGG" id="acom:CEW83_11160"/>
<dbReference type="GO" id="GO:0015031">
    <property type="term" value="P:protein transport"/>
    <property type="evidence" value="ECO:0007669"/>
    <property type="project" value="UniProtKB-KW"/>
</dbReference>
<evidence type="ECO:0000256" key="4">
    <source>
        <dbReference type="ARBA" id="ARBA00016202"/>
    </source>
</evidence>
<reference evidence="14 15" key="1">
    <citation type="submission" date="2017-06" db="EMBL/GenBank/DDBJ databases">
        <title>Azoarcus.</title>
        <authorList>
            <person name="Woo J.-H."/>
            <person name="Kim H.-S."/>
        </authorList>
    </citation>
    <scope>NUCLEOTIDE SEQUENCE [LARGE SCALE GENOMIC DNA]</scope>
    <source>
        <strain evidence="14 15">TSPY31</strain>
    </source>
</reference>
<dbReference type="InterPro" id="IPR029046">
    <property type="entry name" value="LolA/LolB/LppX"/>
</dbReference>
<evidence type="ECO:0000256" key="12">
    <source>
        <dbReference type="ARBA" id="ARBA00023288"/>
    </source>
</evidence>
<keyword evidence="10" id="KW-0143">Chaperone</keyword>
<keyword evidence="5" id="KW-0813">Transport</keyword>
<evidence type="ECO:0000256" key="1">
    <source>
        <dbReference type="ARBA" id="ARBA00004459"/>
    </source>
</evidence>
<comment type="similarity">
    <text evidence="2">Belongs to the LolB family.</text>
</comment>
<dbReference type="EMBL" id="CP022187">
    <property type="protein sequence ID" value="AWI75703.1"/>
    <property type="molecule type" value="Genomic_DNA"/>
</dbReference>
<dbReference type="SUPFAM" id="SSF89392">
    <property type="entry name" value="Prokaryotic lipoproteins and lipoprotein localization factors"/>
    <property type="match status" value="1"/>
</dbReference>
<keyword evidence="9" id="KW-0564">Palmitate</keyword>
<comment type="subcellular location">
    <subcellularLocation>
        <location evidence="1">Cell outer membrane</location>
        <topology evidence="1">Lipid-anchor</topology>
    </subcellularLocation>
</comment>
<comment type="subunit">
    <text evidence="3">Monomer.</text>
</comment>
<evidence type="ECO:0000256" key="10">
    <source>
        <dbReference type="ARBA" id="ARBA00023186"/>
    </source>
</evidence>
<keyword evidence="7" id="KW-0653">Protein transport</keyword>
<keyword evidence="8" id="KW-0472">Membrane</keyword>
<evidence type="ECO:0000256" key="5">
    <source>
        <dbReference type="ARBA" id="ARBA00022448"/>
    </source>
</evidence>
<evidence type="ECO:0000256" key="7">
    <source>
        <dbReference type="ARBA" id="ARBA00022927"/>
    </source>
</evidence>
<evidence type="ECO:0000256" key="2">
    <source>
        <dbReference type="ARBA" id="ARBA00009696"/>
    </source>
</evidence>
<evidence type="ECO:0000256" key="9">
    <source>
        <dbReference type="ARBA" id="ARBA00023139"/>
    </source>
</evidence>
<evidence type="ECO:0000256" key="8">
    <source>
        <dbReference type="ARBA" id="ARBA00023136"/>
    </source>
</evidence>
<dbReference type="Proteomes" id="UP000244930">
    <property type="component" value="Chromosome"/>
</dbReference>
<dbReference type="PROSITE" id="PS51257">
    <property type="entry name" value="PROKAR_LIPOPROTEIN"/>
    <property type="match status" value="1"/>
</dbReference>
<dbReference type="InterPro" id="IPR006311">
    <property type="entry name" value="TAT_signal"/>
</dbReference>
<evidence type="ECO:0000313" key="14">
    <source>
        <dbReference type="EMBL" id="AWI75703.1"/>
    </source>
</evidence>
<evidence type="ECO:0000256" key="3">
    <source>
        <dbReference type="ARBA" id="ARBA00011245"/>
    </source>
</evidence>